<dbReference type="SUPFAM" id="SSF47384">
    <property type="entry name" value="Homodimeric domain of signal transducing histidine kinase"/>
    <property type="match status" value="1"/>
</dbReference>
<dbReference type="FunFam" id="1.10.287.130:FF:000038">
    <property type="entry name" value="Sensory transduction histidine kinase"/>
    <property type="match status" value="1"/>
</dbReference>
<sequence length="903" mass="100593">MVRRCDPERYRQSQESLQNSQPNPISIPVSTVNELHSNSLGMAHSFNPSIAIADTNERYVSANAVYAQQFHRSPSELLGGTIREMVGDDHYQSMKPHLDRAFSGEQSTQSVAEAATDGVTTYRQVSYDPQLSADGQVTGVMIVAMDITDSKRRESDLRESNEFSRAILESSPDCVKVLSEEGDLMSMNAKGMCLMEIDDLEPFRNQAWWSYWPEQAQGTVRKSLKDARENGEGRFEAECPTVKGTPKWWDVIVTPVRRNSGEVKQFVAVSRDVTARRLHKQELEEREKRLHRVIDNMNSFVGIVDLDGVLQEVNQTAINAASVAREDVIGRPFWEAFWWSHDDQVAEQVKSSVQAAIRGETSRFDIAYRIAGDSSRMVDVSFVPVRDESGRDESGPPLYVVASGFDVTDRYEFERSLKDATDAAEQANRAKSQFLANMSHEIRTPMTSILGYADLISQKQIDEDTRSHVATIRRNGAFLLGLINDILDLSKIEADRMEVFDESVNLIHLIEDVLSIMQVRAAEKDLEIRVDYCGKIPREIQADSKRLRQILVNLVGNAVKFTEAGHVRVAVRAEQIDRRTRVHFDVVDTGIGISDERMKKLFQPFSQGDPSIMRTYGGTGLGLVISQRLVAMLGGEITARSRVNEGSCFSFCIDAGQVDCTSPTTVLDQESIRSIVPQPHPSESALSESDNGQLPPSLDCQVLVADDRRDIRYLLKRILAGAGASVDEVEDGQQAVDHIAQTLSSQSCPQVVILDMQMPNLDGFEATQELRTLGYTGLIIALTADAMDGDRQRCLDCGCDDYMSKPIDSAKLIGKIAGLLKPTGVEWPTGEAELLANRTTRDLLSNSKFWIKPKPRLKAVVLPIWKPDTSLEAEDWGLGLFLQWHATIRSRAQGVRCCDTAID</sequence>
<evidence type="ECO:0000256" key="2">
    <source>
        <dbReference type="ARBA" id="ARBA00004370"/>
    </source>
</evidence>
<dbReference type="Pfam" id="PF00512">
    <property type="entry name" value="HisKA"/>
    <property type="match status" value="1"/>
</dbReference>
<dbReference type="PROSITE" id="PS50109">
    <property type="entry name" value="HIS_KIN"/>
    <property type="match status" value="1"/>
</dbReference>
<evidence type="ECO:0000256" key="10">
    <source>
        <dbReference type="ARBA" id="ARBA00023136"/>
    </source>
</evidence>
<dbReference type="InterPro" id="IPR001610">
    <property type="entry name" value="PAC"/>
</dbReference>
<dbReference type="SUPFAM" id="SSF55785">
    <property type="entry name" value="PYP-like sensor domain (PAS domain)"/>
    <property type="match status" value="3"/>
</dbReference>
<keyword evidence="6" id="KW-0547">Nucleotide-binding</keyword>
<dbReference type="Pfam" id="PF00072">
    <property type="entry name" value="Response_reg"/>
    <property type="match status" value="1"/>
</dbReference>
<feature type="modified residue" description="4-aspartylphosphate" evidence="12">
    <location>
        <position position="755"/>
    </location>
</feature>
<dbReference type="PANTHER" id="PTHR43047">
    <property type="entry name" value="TWO-COMPONENT HISTIDINE PROTEIN KINASE"/>
    <property type="match status" value="1"/>
</dbReference>
<evidence type="ECO:0000259" key="16">
    <source>
        <dbReference type="PROSITE" id="PS50112"/>
    </source>
</evidence>
<dbReference type="EMBL" id="AMCW01000034">
    <property type="protein sequence ID" value="EKK03157.1"/>
    <property type="molecule type" value="Genomic_DNA"/>
</dbReference>
<dbReference type="SMART" id="SM00091">
    <property type="entry name" value="PAS"/>
    <property type="match status" value="3"/>
</dbReference>
<comment type="subcellular location">
    <subcellularLocation>
        <location evidence="2">Membrane</location>
    </subcellularLocation>
</comment>
<name>K5D8S6_RHOBT</name>
<feature type="compositionally biased region" description="Basic and acidic residues" evidence="13">
    <location>
        <begin position="1"/>
        <end position="12"/>
    </location>
</feature>
<evidence type="ECO:0000256" key="6">
    <source>
        <dbReference type="ARBA" id="ARBA00022741"/>
    </source>
</evidence>
<evidence type="ECO:0000256" key="1">
    <source>
        <dbReference type="ARBA" id="ARBA00000085"/>
    </source>
</evidence>
<organism evidence="18 19">
    <name type="scientific">Rhodopirellula baltica SH28</name>
    <dbReference type="NCBI Taxonomy" id="993517"/>
    <lineage>
        <taxon>Bacteria</taxon>
        <taxon>Pseudomonadati</taxon>
        <taxon>Planctomycetota</taxon>
        <taxon>Planctomycetia</taxon>
        <taxon>Pirellulales</taxon>
        <taxon>Pirellulaceae</taxon>
        <taxon>Rhodopirellula</taxon>
    </lineage>
</organism>
<dbReference type="InterPro" id="IPR001789">
    <property type="entry name" value="Sig_transdc_resp-reg_receiver"/>
</dbReference>
<dbReference type="PROSITE" id="PS50112">
    <property type="entry name" value="PAS"/>
    <property type="match status" value="1"/>
</dbReference>
<evidence type="ECO:0000256" key="4">
    <source>
        <dbReference type="ARBA" id="ARBA00022553"/>
    </source>
</evidence>
<dbReference type="Pfam" id="PF08448">
    <property type="entry name" value="PAS_4"/>
    <property type="match status" value="3"/>
</dbReference>
<dbReference type="EC" id="2.7.13.3" evidence="3"/>
<protein>
    <recommendedName>
        <fullName evidence="3">histidine kinase</fullName>
        <ecNumber evidence="3">2.7.13.3</ecNumber>
    </recommendedName>
</protein>
<evidence type="ECO:0000256" key="13">
    <source>
        <dbReference type="SAM" id="MobiDB-lite"/>
    </source>
</evidence>
<dbReference type="FunFam" id="3.30.450.20:FF:000397">
    <property type="entry name" value="Sensory transduction histidine kinase"/>
    <property type="match status" value="1"/>
</dbReference>
<dbReference type="InterPro" id="IPR011006">
    <property type="entry name" value="CheY-like_superfamily"/>
</dbReference>
<reference evidence="18 19" key="1">
    <citation type="journal article" date="2013" name="Mar. Genomics">
        <title>Expression of sulfatases in Rhodopirellula baltica and the diversity of sulfatases in the genus Rhodopirellula.</title>
        <authorList>
            <person name="Wegner C.E."/>
            <person name="Richter-Heitmann T."/>
            <person name="Klindworth A."/>
            <person name="Klockow C."/>
            <person name="Richter M."/>
            <person name="Achstetter T."/>
            <person name="Glockner F.O."/>
            <person name="Harder J."/>
        </authorList>
    </citation>
    <scope>NUCLEOTIDE SEQUENCE [LARGE SCALE GENOMIC DNA]</scope>
    <source>
        <strain evidence="18 19">SH28</strain>
    </source>
</reference>
<dbReference type="CDD" id="cd17546">
    <property type="entry name" value="REC_hyHK_CKI1_RcsC-like"/>
    <property type="match status" value="1"/>
</dbReference>
<keyword evidence="5" id="KW-0808">Transferase</keyword>
<evidence type="ECO:0000256" key="12">
    <source>
        <dbReference type="PROSITE-ProRule" id="PRU00169"/>
    </source>
</evidence>
<feature type="domain" description="PAC" evidence="17">
    <location>
        <begin position="229"/>
        <end position="285"/>
    </location>
</feature>
<keyword evidence="4 12" id="KW-0597">Phosphoprotein</keyword>
<keyword evidence="11" id="KW-0131">Cell cycle</keyword>
<dbReference type="SMART" id="SM00387">
    <property type="entry name" value="HATPase_c"/>
    <property type="match status" value="1"/>
</dbReference>
<dbReference type="GO" id="GO:0005886">
    <property type="term" value="C:plasma membrane"/>
    <property type="evidence" value="ECO:0007669"/>
    <property type="project" value="TreeGrafter"/>
</dbReference>
<feature type="region of interest" description="Disordered" evidence="13">
    <location>
        <begin position="1"/>
        <end position="26"/>
    </location>
</feature>
<dbReference type="InterPro" id="IPR003661">
    <property type="entry name" value="HisK_dim/P_dom"/>
</dbReference>
<dbReference type="GO" id="GO:0000155">
    <property type="term" value="F:phosphorelay sensor kinase activity"/>
    <property type="evidence" value="ECO:0007669"/>
    <property type="project" value="InterPro"/>
</dbReference>
<dbReference type="PROSITE" id="PS50113">
    <property type="entry name" value="PAC"/>
    <property type="match status" value="2"/>
</dbReference>
<dbReference type="Gene3D" id="3.40.50.2300">
    <property type="match status" value="1"/>
</dbReference>
<dbReference type="Gene3D" id="1.10.287.130">
    <property type="match status" value="1"/>
</dbReference>
<feature type="domain" description="Response regulatory" evidence="15">
    <location>
        <begin position="701"/>
        <end position="820"/>
    </location>
</feature>
<dbReference type="Gene3D" id="3.30.565.10">
    <property type="entry name" value="Histidine kinase-like ATPase, C-terminal domain"/>
    <property type="match status" value="1"/>
</dbReference>
<dbReference type="FunFam" id="3.30.450.20:FF:000155">
    <property type="entry name" value="Sensor histidine kinase TodS"/>
    <property type="match status" value="1"/>
</dbReference>
<dbReference type="SMART" id="SM00448">
    <property type="entry name" value="REC"/>
    <property type="match status" value="1"/>
</dbReference>
<dbReference type="SUPFAM" id="SSF55874">
    <property type="entry name" value="ATPase domain of HSP90 chaperone/DNA topoisomerase II/histidine kinase"/>
    <property type="match status" value="1"/>
</dbReference>
<keyword evidence="7 18" id="KW-0418">Kinase</keyword>
<dbReference type="InterPro" id="IPR003594">
    <property type="entry name" value="HATPase_dom"/>
</dbReference>
<evidence type="ECO:0000259" key="14">
    <source>
        <dbReference type="PROSITE" id="PS50109"/>
    </source>
</evidence>
<dbReference type="Gene3D" id="3.30.450.20">
    <property type="entry name" value="PAS domain"/>
    <property type="match status" value="3"/>
</dbReference>
<keyword evidence="8" id="KW-0067">ATP-binding</keyword>
<evidence type="ECO:0000259" key="17">
    <source>
        <dbReference type="PROSITE" id="PS50113"/>
    </source>
</evidence>
<dbReference type="CDD" id="cd00082">
    <property type="entry name" value="HisKA"/>
    <property type="match status" value="1"/>
</dbReference>
<dbReference type="InterPro" id="IPR000700">
    <property type="entry name" value="PAS-assoc_C"/>
</dbReference>
<evidence type="ECO:0000256" key="11">
    <source>
        <dbReference type="ARBA" id="ARBA00023306"/>
    </source>
</evidence>
<evidence type="ECO:0000313" key="19">
    <source>
        <dbReference type="Proteomes" id="UP000007993"/>
    </source>
</evidence>
<dbReference type="InterPro" id="IPR036097">
    <property type="entry name" value="HisK_dim/P_sf"/>
</dbReference>
<dbReference type="FunFam" id="3.30.565.10:FF:000010">
    <property type="entry name" value="Sensor histidine kinase RcsC"/>
    <property type="match status" value="1"/>
</dbReference>
<dbReference type="NCBIfam" id="TIGR00229">
    <property type="entry name" value="sensory_box"/>
    <property type="match status" value="3"/>
</dbReference>
<dbReference type="SMART" id="SM00086">
    <property type="entry name" value="PAC"/>
    <property type="match status" value="3"/>
</dbReference>
<dbReference type="InterPro" id="IPR013656">
    <property type="entry name" value="PAS_4"/>
</dbReference>
<dbReference type="InterPro" id="IPR004358">
    <property type="entry name" value="Sig_transdc_His_kin-like_C"/>
</dbReference>
<accession>K5D8S6</accession>
<dbReference type="PANTHER" id="PTHR43047:SF72">
    <property type="entry name" value="OSMOSENSING HISTIDINE PROTEIN KINASE SLN1"/>
    <property type="match status" value="1"/>
</dbReference>
<dbReference type="InterPro" id="IPR000014">
    <property type="entry name" value="PAS"/>
</dbReference>
<feature type="domain" description="PAS" evidence="16">
    <location>
        <begin position="286"/>
        <end position="360"/>
    </location>
</feature>
<dbReference type="InterPro" id="IPR036890">
    <property type="entry name" value="HATPase_C_sf"/>
</dbReference>
<evidence type="ECO:0000256" key="5">
    <source>
        <dbReference type="ARBA" id="ARBA00022679"/>
    </source>
</evidence>
<evidence type="ECO:0000256" key="8">
    <source>
        <dbReference type="ARBA" id="ARBA00022840"/>
    </source>
</evidence>
<dbReference type="PRINTS" id="PR00344">
    <property type="entry name" value="BCTRLSENSOR"/>
</dbReference>
<evidence type="ECO:0000259" key="15">
    <source>
        <dbReference type="PROSITE" id="PS50110"/>
    </source>
</evidence>
<comment type="catalytic activity">
    <reaction evidence="1">
        <text>ATP + protein L-histidine = ADP + protein N-phospho-L-histidine.</text>
        <dbReference type="EC" id="2.7.13.3"/>
    </reaction>
</comment>
<dbReference type="InterPro" id="IPR035965">
    <property type="entry name" value="PAS-like_dom_sf"/>
</dbReference>
<dbReference type="Pfam" id="PF02518">
    <property type="entry name" value="HATPase_c"/>
    <property type="match status" value="1"/>
</dbReference>
<feature type="domain" description="PAC" evidence="17">
    <location>
        <begin position="106"/>
        <end position="159"/>
    </location>
</feature>
<evidence type="ECO:0000256" key="9">
    <source>
        <dbReference type="ARBA" id="ARBA00023012"/>
    </source>
</evidence>
<gene>
    <name evidence="18" type="ORF">RBSH_01467</name>
</gene>
<dbReference type="CDD" id="cd00130">
    <property type="entry name" value="PAS"/>
    <property type="match status" value="2"/>
</dbReference>
<dbReference type="InterPro" id="IPR005467">
    <property type="entry name" value="His_kinase_dom"/>
</dbReference>
<keyword evidence="10" id="KW-0472">Membrane</keyword>
<feature type="domain" description="Histidine kinase" evidence="14">
    <location>
        <begin position="437"/>
        <end position="657"/>
    </location>
</feature>
<dbReference type="GO" id="GO:0005524">
    <property type="term" value="F:ATP binding"/>
    <property type="evidence" value="ECO:0007669"/>
    <property type="project" value="UniProtKB-KW"/>
</dbReference>
<evidence type="ECO:0000256" key="3">
    <source>
        <dbReference type="ARBA" id="ARBA00012438"/>
    </source>
</evidence>
<dbReference type="SUPFAM" id="SSF52172">
    <property type="entry name" value="CheY-like"/>
    <property type="match status" value="1"/>
</dbReference>
<dbReference type="PROSITE" id="PS50110">
    <property type="entry name" value="RESPONSE_REGULATORY"/>
    <property type="match status" value="1"/>
</dbReference>
<evidence type="ECO:0000313" key="18">
    <source>
        <dbReference type="EMBL" id="EKK03157.1"/>
    </source>
</evidence>
<evidence type="ECO:0000256" key="7">
    <source>
        <dbReference type="ARBA" id="ARBA00022777"/>
    </source>
</evidence>
<dbReference type="SMART" id="SM00388">
    <property type="entry name" value="HisKA"/>
    <property type="match status" value="1"/>
</dbReference>
<dbReference type="CDD" id="cd16922">
    <property type="entry name" value="HATPase_EvgS-ArcB-TorS-like"/>
    <property type="match status" value="1"/>
</dbReference>
<dbReference type="Proteomes" id="UP000007993">
    <property type="component" value="Unassembled WGS sequence"/>
</dbReference>
<comment type="caution">
    <text evidence="18">The sequence shown here is derived from an EMBL/GenBank/DDBJ whole genome shotgun (WGS) entry which is preliminary data.</text>
</comment>
<keyword evidence="9" id="KW-0902">Two-component regulatory system</keyword>
<dbReference type="GO" id="GO:0009927">
    <property type="term" value="F:histidine phosphotransfer kinase activity"/>
    <property type="evidence" value="ECO:0007669"/>
    <property type="project" value="TreeGrafter"/>
</dbReference>
<dbReference type="AlphaFoldDB" id="K5D8S6"/>
<proteinExistence type="predicted"/>
<feature type="compositionally biased region" description="Polar residues" evidence="13">
    <location>
        <begin position="13"/>
        <end position="26"/>
    </location>
</feature>